<evidence type="ECO:0000313" key="1">
    <source>
        <dbReference type="EMBL" id="GII35729.1"/>
    </source>
</evidence>
<keyword evidence="2" id="KW-1185">Reference proteome</keyword>
<proteinExistence type="predicted"/>
<gene>
    <name evidence="1" type="ORF">Pph01_07320</name>
</gene>
<dbReference type="AlphaFoldDB" id="A0A8J3U447"/>
<accession>A0A8J3U447</accession>
<dbReference type="SUPFAM" id="SSF82784">
    <property type="entry name" value="OsmC-like"/>
    <property type="match status" value="1"/>
</dbReference>
<organism evidence="1 2">
    <name type="scientific">Planotetraspora phitsanulokensis</name>
    <dbReference type="NCBI Taxonomy" id="575192"/>
    <lineage>
        <taxon>Bacteria</taxon>
        <taxon>Bacillati</taxon>
        <taxon>Actinomycetota</taxon>
        <taxon>Actinomycetes</taxon>
        <taxon>Streptosporangiales</taxon>
        <taxon>Streptosporangiaceae</taxon>
        <taxon>Planotetraspora</taxon>
    </lineage>
</organism>
<dbReference type="Gene3D" id="3.30.300.20">
    <property type="match status" value="1"/>
</dbReference>
<dbReference type="InterPro" id="IPR015946">
    <property type="entry name" value="KH_dom-like_a/b"/>
</dbReference>
<evidence type="ECO:0000313" key="2">
    <source>
        <dbReference type="Proteomes" id="UP000622547"/>
    </source>
</evidence>
<sequence length="96" mass="9930">MARRHLLDPGSIVVEAAVAFGRDPDDGGYRLTAGLVVIWPGVERESAAPLLAQVSALCPYTKMTRQGIAATVSLAADGHPGMDGSRMVQPAASQSA</sequence>
<name>A0A8J3U447_9ACTN</name>
<comment type="caution">
    <text evidence="1">The sequence shown here is derived from an EMBL/GenBank/DDBJ whole genome shotgun (WGS) entry which is preliminary data.</text>
</comment>
<evidence type="ECO:0008006" key="3">
    <source>
        <dbReference type="Google" id="ProtNLM"/>
    </source>
</evidence>
<dbReference type="InterPro" id="IPR036102">
    <property type="entry name" value="OsmC/Ohrsf"/>
</dbReference>
<reference evidence="1 2" key="1">
    <citation type="submission" date="2021-01" db="EMBL/GenBank/DDBJ databases">
        <title>Whole genome shotgun sequence of Planotetraspora phitsanulokensis NBRC 104273.</title>
        <authorList>
            <person name="Komaki H."/>
            <person name="Tamura T."/>
        </authorList>
    </citation>
    <scope>NUCLEOTIDE SEQUENCE [LARGE SCALE GENOMIC DNA]</scope>
    <source>
        <strain evidence="1 2">NBRC 104273</strain>
    </source>
</reference>
<dbReference type="Proteomes" id="UP000622547">
    <property type="component" value="Unassembled WGS sequence"/>
</dbReference>
<dbReference type="EMBL" id="BOOP01000003">
    <property type="protein sequence ID" value="GII35729.1"/>
    <property type="molecule type" value="Genomic_DNA"/>
</dbReference>
<protein>
    <recommendedName>
        <fullName evidence="3">Organic hydroperoxide reductase OsmC/OhrA</fullName>
    </recommendedName>
</protein>